<evidence type="ECO:0000313" key="1">
    <source>
        <dbReference type="EMBL" id="KAJ3558945.1"/>
    </source>
</evidence>
<proteinExistence type="predicted"/>
<keyword evidence="2" id="KW-1185">Reference proteome</keyword>
<organism evidence="1 2">
    <name type="scientific">Phlebia brevispora</name>
    <dbReference type="NCBI Taxonomy" id="194682"/>
    <lineage>
        <taxon>Eukaryota</taxon>
        <taxon>Fungi</taxon>
        <taxon>Dikarya</taxon>
        <taxon>Basidiomycota</taxon>
        <taxon>Agaricomycotina</taxon>
        <taxon>Agaricomycetes</taxon>
        <taxon>Polyporales</taxon>
        <taxon>Meruliaceae</taxon>
        <taxon>Phlebia</taxon>
    </lineage>
</organism>
<gene>
    <name evidence="1" type="ORF">NM688_g631</name>
</gene>
<evidence type="ECO:0000313" key="2">
    <source>
        <dbReference type="Proteomes" id="UP001148662"/>
    </source>
</evidence>
<dbReference type="Proteomes" id="UP001148662">
    <property type="component" value="Unassembled WGS sequence"/>
</dbReference>
<name>A0ACC1TDW8_9APHY</name>
<comment type="caution">
    <text evidence="1">The sequence shown here is derived from an EMBL/GenBank/DDBJ whole genome shotgun (WGS) entry which is preliminary data.</text>
</comment>
<reference evidence="1" key="1">
    <citation type="submission" date="2022-07" db="EMBL/GenBank/DDBJ databases">
        <title>Genome Sequence of Phlebia brevispora.</title>
        <authorList>
            <person name="Buettner E."/>
        </authorList>
    </citation>
    <scope>NUCLEOTIDE SEQUENCE</scope>
    <source>
        <strain evidence="1">MPL23</strain>
    </source>
</reference>
<protein>
    <submittedName>
        <fullName evidence="1">Uncharacterized protein</fullName>
    </submittedName>
</protein>
<accession>A0ACC1TDW8</accession>
<dbReference type="EMBL" id="JANHOG010000055">
    <property type="protein sequence ID" value="KAJ3558945.1"/>
    <property type="molecule type" value="Genomic_DNA"/>
</dbReference>
<sequence>MNIAEELDDEAISDGGEDDMTPEDYERMENGLEQIRNTIGTEAQSGISDQVIKDALWNSYFNVAESLDWILEEQNRQNAARERRVNKPLPPPPPPMDEAGPSDQSHLLIPTMHASPADEEGSHVITLLSDTFGGPEDFYYEDLGVAVNSMIKKPSLSTISERTEHTAQTASQRSRGGTSWTSTTDYGRIIEGPSYDDPNTILPSPTFSALQRLSIAEPPPSASSTGSRTPIAQLTPLPNDDDVEVAPSVPPKNEPVKSENASEISKSSGKARSKLSTLASSRSSASSVSSGSYTSSGTMVTYPPLRPSSQSRLSFLEESAPSEADDQSTATGASSMSLHVQRALAIAMQMEAMDATAPPQPSRDVHSIDRPPAPVPEGPDTSSATSSKPATTPPSEAPSRPVSKLSQLALSRSARPASDNVNIEIVSASSTSAQSERKPLSKLSQKAPSTAGHVSRGSVSRRSPSPRRGASDTAPSDAHPSRPVSKLSQLAQSKVLQAAATVPEAPLAQAKAQQATPLPSQADVVSTTSKPTSKLAQLAQARAHQSAPAPPQLQAEGGAPKAEDALAPQARSGKPSKLVQLAQAKSQQTPQNLWMPPKSAPRSPLPGLMVHQSHTEYLTPIANGPTATTAITTTYQSLSHLATPQRSQSATQSMHMFAPKKEHSSTEPKQSKLAMKSKRTHKHSEPEPEPAVTPLEPMFSPTSPQSRASPSAFASLLIDGDVPPEEISLSRTEGRRDAVRPHDRGNDKPRSKSHKRHEVSLPPSSTVPMQTFAFDVPSPDDIVFNARRGTSLAQRSSRHASSASTAPHSRASATTAKEREKAQKLSHQKKAAEASARLPTTPHTAKKGNGSQKKSGTSSPARFTDAGQLDLAGLNLDVPEESQEVRKALESKDEKKGVSLVVIGHVDAGKSTLMGRLLYELGKVDEKRRLANERASSKIGKSSFSWAWEFDGTTEERERGITMDIALQTMSTSHRQITILDAPGHRDFIPNMISGAAQADCALLVVDAATGEFEAGFERGGQTREHLLLVRSLGVGQVIIAVNKLDQVRWEQDRYEEICSLLRPFLVQSGFQPSKTKFVPVGAMAGINLVNRDSPEAVALNAWYDGPTLVDLLDQLEPPTRDITAPLRFPISNVFRGQTSGIAVTGRVCSGLVQVGERLRVLPGDETAIVRSIEAETESLTWAAAGQNVTLFLTAVDPVHLNIGSVLCPPSDVIPLAMTFTARIIVFDIQVPITAGASVELFHHSRDVPASISRLIATIDRATGTVLKRNPRVLAKSASAEVQITLKSPAYAGASNRVQPIPLEPFSMNKEMGRVLIRRSGETIAAGIVLNIISNGNGT</sequence>